<feature type="compositionally biased region" description="Polar residues" evidence="6">
    <location>
        <begin position="1961"/>
        <end position="1976"/>
    </location>
</feature>
<feature type="region of interest" description="Disordered" evidence="6">
    <location>
        <begin position="1763"/>
        <end position="1862"/>
    </location>
</feature>
<feature type="region of interest" description="Disordered" evidence="6">
    <location>
        <begin position="166"/>
        <end position="221"/>
    </location>
</feature>
<feature type="compositionally biased region" description="Basic and acidic residues" evidence="6">
    <location>
        <begin position="1513"/>
        <end position="1531"/>
    </location>
</feature>
<feature type="compositionally biased region" description="Basic and acidic residues" evidence="6">
    <location>
        <begin position="1452"/>
        <end position="1467"/>
    </location>
</feature>
<feature type="compositionally biased region" description="Polar residues" evidence="6">
    <location>
        <begin position="1297"/>
        <end position="1309"/>
    </location>
</feature>
<feature type="region of interest" description="Disordered" evidence="6">
    <location>
        <begin position="579"/>
        <end position="619"/>
    </location>
</feature>
<dbReference type="InterPro" id="IPR041489">
    <property type="entry name" value="PDZ_6"/>
</dbReference>
<feature type="compositionally biased region" description="Basic and acidic residues" evidence="6">
    <location>
        <begin position="1255"/>
        <end position="1296"/>
    </location>
</feature>
<feature type="compositionally biased region" description="Basic and acidic residues" evidence="6">
    <location>
        <begin position="1310"/>
        <end position="1323"/>
    </location>
</feature>
<feature type="region of interest" description="Disordered" evidence="6">
    <location>
        <begin position="2202"/>
        <end position="2221"/>
    </location>
</feature>
<feature type="region of interest" description="Disordered" evidence="6">
    <location>
        <begin position="1882"/>
        <end position="2046"/>
    </location>
</feature>
<feature type="compositionally biased region" description="Polar residues" evidence="6">
    <location>
        <begin position="1606"/>
        <end position="1635"/>
    </location>
</feature>
<feature type="compositionally biased region" description="Polar residues" evidence="6">
    <location>
        <begin position="1900"/>
        <end position="1919"/>
    </location>
</feature>
<feature type="region of interest" description="Disordered" evidence="6">
    <location>
        <begin position="374"/>
        <end position="548"/>
    </location>
</feature>
<dbReference type="PROSITE" id="PS51307">
    <property type="entry name" value="ASD2"/>
    <property type="match status" value="1"/>
</dbReference>
<feature type="compositionally biased region" description="Basic and acidic residues" evidence="6">
    <location>
        <begin position="919"/>
        <end position="933"/>
    </location>
</feature>
<feature type="compositionally biased region" description="Basic and acidic residues" evidence="6">
    <location>
        <begin position="591"/>
        <end position="616"/>
    </location>
</feature>
<comment type="subcellular location">
    <subcellularLocation>
        <location evidence="1">Cytoplasm</location>
        <location evidence="1">Cytoskeleton</location>
    </subcellularLocation>
</comment>
<keyword evidence="3" id="KW-0963">Cytoplasm</keyword>
<feature type="compositionally biased region" description="Basic and acidic residues" evidence="6">
    <location>
        <begin position="1001"/>
        <end position="1013"/>
    </location>
</feature>
<dbReference type="InterPro" id="IPR027685">
    <property type="entry name" value="Shroom_fam"/>
</dbReference>
<feature type="region of interest" description="Disordered" evidence="6">
    <location>
        <begin position="1506"/>
        <end position="1635"/>
    </location>
</feature>
<feature type="compositionally biased region" description="Basic and acidic residues" evidence="6">
    <location>
        <begin position="1836"/>
        <end position="1851"/>
    </location>
</feature>
<feature type="compositionally biased region" description="Basic and acidic residues" evidence="6">
    <location>
        <begin position="528"/>
        <end position="540"/>
    </location>
</feature>
<feature type="region of interest" description="Disordered" evidence="6">
    <location>
        <begin position="1166"/>
        <end position="1200"/>
    </location>
</feature>
<feature type="domain" description="ASD2" evidence="8">
    <location>
        <begin position="2190"/>
        <end position="2449"/>
    </location>
</feature>
<evidence type="ECO:0000256" key="4">
    <source>
        <dbReference type="ARBA" id="ARBA00023212"/>
    </source>
</evidence>
<feature type="compositionally biased region" description="Basic and acidic residues" evidence="6">
    <location>
        <begin position="1811"/>
        <end position="1820"/>
    </location>
</feature>
<feature type="region of interest" description="Disordered" evidence="6">
    <location>
        <begin position="667"/>
        <end position="728"/>
    </location>
</feature>
<feature type="compositionally biased region" description="Pro residues" evidence="6">
    <location>
        <begin position="449"/>
        <end position="459"/>
    </location>
</feature>
<feature type="compositionally biased region" description="Basic and acidic residues" evidence="6">
    <location>
        <begin position="846"/>
        <end position="870"/>
    </location>
</feature>
<feature type="compositionally biased region" description="Polar residues" evidence="6">
    <location>
        <begin position="1179"/>
        <end position="1200"/>
    </location>
</feature>
<feature type="compositionally biased region" description="Polar residues" evidence="6">
    <location>
        <begin position="1701"/>
        <end position="1746"/>
    </location>
</feature>
<dbReference type="SMART" id="SM00228">
    <property type="entry name" value="PDZ"/>
    <property type="match status" value="1"/>
</dbReference>
<feature type="compositionally biased region" description="Polar residues" evidence="6">
    <location>
        <begin position="196"/>
        <end position="221"/>
    </location>
</feature>
<feature type="region of interest" description="Disordered" evidence="6">
    <location>
        <begin position="1237"/>
        <end position="1493"/>
    </location>
</feature>
<dbReference type="PANTHER" id="PTHR15012">
    <property type="entry name" value="APICAL PROTEIN/SHROOM-RELATED"/>
    <property type="match status" value="1"/>
</dbReference>
<evidence type="ECO:0000313" key="10">
    <source>
        <dbReference type="Proteomes" id="UP001217089"/>
    </source>
</evidence>
<dbReference type="Gene3D" id="2.30.42.10">
    <property type="match status" value="1"/>
</dbReference>
<feature type="compositionally biased region" description="Polar residues" evidence="6">
    <location>
        <begin position="1763"/>
        <end position="1777"/>
    </location>
</feature>
<evidence type="ECO:0000256" key="2">
    <source>
        <dbReference type="ARBA" id="ARBA00006469"/>
    </source>
</evidence>
<feature type="coiled-coil region" evidence="5">
    <location>
        <begin position="2290"/>
        <end position="2324"/>
    </location>
</feature>
<dbReference type="PROSITE" id="PS50106">
    <property type="entry name" value="PDZ"/>
    <property type="match status" value="1"/>
</dbReference>
<feature type="compositionally biased region" description="Basic and acidic residues" evidence="6">
    <location>
        <begin position="879"/>
        <end position="888"/>
    </location>
</feature>
<feature type="compositionally biased region" description="Basic and acidic residues" evidence="6">
    <location>
        <begin position="1978"/>
        <end position="1990"/>
    </location>
</feature>
<feature type="compositionally biased region" description="Polar residues" evidence="6">
    <location>
        <begin position="315"/>
        <end position="341"/>
    </location>
</feature>
<feature type="region of interest" description="Disordered" evidence="6">
    <location>
        <begin position="751"/>
        <end position="888"/>
    </location>
</feature>
<dbReference type="InterPro" id="IPR001478">
    <property type="entry name" value="PDZ"/>
</dbReference>
<feature type="compositionally biased region" description="Basic and acidic residues" evidence="6">
    <location>
        <begin position="1112"/>
        <end position="1125"/>
    </location>
</feature>
<gene>
    <name evidence="9" type="ORF">KUTeg_024036</name>
</gene>
<evidence type="ECO:0000256" key="5">
    <source>
        <dbReference type="SAM" id="Coils"/>
    </source>
</evidence>
<name>A0ABQ9E1Y8_TEGGR</name>
<accession>A0ABQ9E1Y8</accession>
<feature type="coiled-coil region" evidence="5">
    <location>
        <begin position="2417"/>
        <end position="2444"/>
    </location>
</feature>
<feature type="region of interest" description="Disordered" evidence="6">
    <location>
        <begin position="917"/>
        <end position="946"/>
    </location>
</feature>
<feature type="region of interest" description="Disordered" evidence="6">
    <location>
        <begin position="986"/>
        <end position="1150"/>
    </location>
</feature>
<feature type="compositionally biased region" description="Polar residues" evidence="6">
    <location>
        <begin position="1468"/>
        <end position="1483"/>
    </location>
</feature>
<comment type="similarity">
    <text evidence="2">Belongs to the shroom family.</text>
</comment>
<organism evidence="9 10">
    <name type="scientific">Tegillarca granosa</name>
    <name type="common">Malaysian cockle</name>
    <name type="synonym">Anadara granosa</name>
    <dbReference type="NCBI Taxonomy" id="220873"/>
    <lineage>
        <taxon>Eukaryota</taxon>
        <taxon>Metazoa</taxon>
        <taxon>Spiralia</taxon>
        <taxon>Lophotrochozoa</taxon>
        <taxon>Mollusca</taxon>
        <taxon>Bivalvia</taxon>
        <taxon>Autobranchia</taxon>
        <taxon>Pteriomorphia</taxon>
        <taxon>Arcoida</taxon>
        <taxon>Arcoidea</taxon>
        <taxon>Arcidae</taxon>
        <taxon>Tegillarca</taxon>
    </lineage>
</organism>
<feature type="compositionally biased region" description="Polar residues" evidence="6">
    <location>
        <begin position="1077"/>
        <end position="1101"/>
    </location>
</feature>
<feature type="compositionally biased region" description="Low complexity" evidence="6">
    <location>
        <begin position="1538"/>
        <end position="1547"/>
    </location>
</feature>
<feature type="compositionally biased region" description="Polar residues" evidence="6">
    <location>
        <begin position="1328"/>
        <end position="1337"/>
    </location>
</feature>
<dbReference type="Gene3D" id="6.10.250.3120">
    <property type="match status" value="1"/>
</dbReference>
<proteinExistence type="inferred from homology"/>
<feature type="compositionally biased region" description="Basic and acidic residues" evidence="6">
    <location>
        <begin position="2014"/>
        <end position="2025"/>
    </location>
</feature>
<feature type="compositionally biased region" description="Low complexity" evidence="6">
    <location>
        <begin position="2036"/>
        <end position="2046"/>
    </location>
</feature>
<feature type="region of interest" description="Disordered" evidence="6">
    <location>
        <begin position="1692"/>
        <end position="1746"/>
    </location>
</feature>
<sequence length="2449" mass="275987">MFGFLLFWKNGSGIEFVDNYSKMEQKLDEDETMDDNPKSLDTDPVEVVLKGGSPWGFTLKGGVELRSPIQISEIEPESKAALCGQLLVGDYILKINGIKCVSLIEAIQLIQSAFRTLTLSVWRGASKLESSVKILRSSSFLQRAREVHERERIRLGLQDDTVIPHDLSSTATGDVKMKPRQRRVESFHGKTGHPRLSSSGNTNAVQSSLFPDQSPQQEVSSRFIQNPQNDLNQDQIDASKLKGWATVQDLTGKRLTPANVDYQQGQMSGNIDQQRGPMSSTVGPGNKVTEPHSYYTSYDNSSSPSVLSSKPEMNVANQSPQSPKSPNWNSSASPYSHSGFQKVQPDFYQNRSSHQSYQNSENKNQVLNSYLTDDYSSKLPKSSSKSERRSLPPQFLHQKSDYQNISELHSYTSSLTSPSRTMYPPKEEEECEPELRNMPSTYHPDNVDPRPPCSPPAPPVRDLSSLKYVRTNQSHEKYPSWPVTQPSIEPETSVSINSQGGMWQDSGDGKISEPKLQTVVERNSPALNERKNGDENKRNASDPGFKKTIPFKNFIKRPKHMDLSAKNEESRRRQAELVEDIFNSKPGYPEPKYDQDGHRLGDDKYSVPSPPERDMSGLDQKTLTEKIQAIVSPSFERSSFHQSYSAHSHIDHKRSKFESHSSLDTNKKDLFLEPNNNSTKKSQNTLGYKMVDSSTSPLQSPTTDQKGLSTNMNKNKDRPSESIQLYSNDRHRSYIVKQMLCYNTGTQTEFGSSKDISGDKLKQNVDIQSSSKDEQQRMPLPGSEQRMSSHGAENRLSSHASEPNMLSHGSEHLLSSQVSEPHMSLHGSEQRMSSHGSDSDYGPKQPMDDRLKFSDEDRIRLENDRIRVGESSHSMMKGSKSDRQLHDHPYHYDYSPSTAPMLRKLSQEYYSGRFQGSLSDKRMSSSSGHESDTRSPLSDFPPHNFGQFGELKEAESYNSVVIHPNENSLPFGRDIYESTSSESYMDYSSIDGERNSGYGKMDSKSFDKQRRSLDPSIFSQKSQSSRNIFDSRYSSEANLQSPFSRDQRDHSRSMTSLPVKKLGSASDDSRIQSSSSNQYMNSPDTRSSTSTAYGSENSQHFNFNNQSKNLNNRRDSDSVFIDPDRSPAPVNKQEVKTESPDNQTSRLGRNMSIKMAYGTAWMDSEQAAKHGVHKRQESDITSNSSHSTDSTGNISHGRSQSLSDYMHMDQLRSISNKKLGLIREDSLEHKLDSESYKKFKSGDQSKKGKQTFENFDSRKNNFNDQPRFKENMLKRTSSEHIRPMKDKIKNKNKENFFDQNQINVSNSANDRNRGNKSETRESPARSPMDSQNESAYSDENKNVRISSSSSRSDIQSDSDMNKQEGSSPVDPNGGSDIKKLQRDAVQNYMERMTGPKDGIVDDEHIYQDPSIAMANADRNKSSKLTPSESFRQKYAARRAESLRRSRSISSKDSSEYMEMKRPDRNHPQTEWSRIRSQTSSGNEGSKRPHSIGSDISLVDAYAVTPISPMNSMHDPRDFEQHNKNDSSRSSREMPPAVPTSAAPSVSSQQLTSANVGNQENRSSTGGTGSVPSLIYENVGYRRPPPVPPPPGDDEKPPALPPRNYRRFQNSQSDSTLINRQQSVENNIDPTLKQNGIKNKCENSPAADSYAQQLRIQARRLSEHQLKPTPSSMSYKTTKMQINYSQSYKRTPAEVLEATPPKSVTSEQQQTLHSEKPQSPTSNHSVSPNLSNQFPLGSQPANQANQIINSPSSNQVKAWQNVETNQTQNSNMDISNRFYSPESRTKSVPSPTQRRRDSSPGLPPPPTPIKNGETEIQHIDNMDLPPPPPEIINNDQSSEKENTREGQGHEGYADDSFGSYKSKSGRQIGVYKRSQSAGDVLKAAGTTAENIQKPPRKRLQQQDYKSEQSLNTDSYSSEQPPEQKGVPTFKASESVPIKSTAKPLQKVSGNSLSSSYLISPKPFNSSEIAKSQNTASMKSPDRPSVRDRIFNFEKNSPLESDPTNNRRRGSGTSRGDMRFPRQDSDRSMNYSSPKGGSENSSVQNEVSNNQSLANSSFGANRYNYRRQSGDTNQSLQSSYSNQVSFKNDNQQDLSHNDKVLNERLTDRDSSDSNYNKHSGDYNKGPNVSANLNNNNNNNDVSKENETLLVNHARQRSKEELECDEKVQEFAIKVEDKDKKLSEVLKSDIDRMRYMEGIFTQNLPLKNSDTHRSPKSSSVSEHPKVAVEIKDKAEQSQQSQKETDDSNRKDSSPLPSTYWVSPSKAMIEMDIRRSENKGKEMTKDIEDSDTLVRTKEQLVQSIMKKVDKLKEEKIDLTKEIDEIEKIGKQVIDVFHNKCQNQHEKDKFKSYIQDSEKIIRLLLKLSGLLARAENALQSLPENADQGQKTLTSEVTRLQVFLKECLSDVEYEDYNYYVQMKSKLTIEMQELEDKLMLGEEQIQALKRSIPDRH</sequence>
<dbReference type="Pfam" id="PF08687">
    <property type="entry name" value="ASD2"/>
    <property type="match status" value="2"/>
</dbReference>
<protein>
    <submittedName>
        <fullName evidence="9">Uncharacterized protein</fullName>
    </submittedName>
</protein>
<feature type="compositionally biased region" description="Polar residues" evidence="6">
    <location>
        <begin position="1017"/>
        <end position="1044"/>
    </location>
</feature>
<feature type="compositionally biased region" description="Low complexity" evidence="6">
    <location>
        <begin position="1947"/>
        <end position="1958"/>
    </location>
</feature>
<feature type="compositionally biased region" description="Polar residues" evidence="6">
    <location>
        <begin position="482"/>
        <end position="501"/>
    </location>
</feature>
<dbReference type="Pfam" id="PF17820">
    <property type="entry name" value="PDZ_6"/>
    <property type="match status" value="1"/>
</dbReference>
<dbReference type="InterPro" id="IPR036034">
    <property type="entry name" value="PDZ_sf"/>
</dbReference>
<feature type="region of interest" description="Disordered" evidence="6">
    <location>
        <begin position="2099"/>
        <end position="2141"/>
    </location>
</feature>
<evidence type="ECO:0000259" key="7">
    <source>
        <dbReference type="PROSITE" id="PS50106"/>
    </source>
</evidence>
<comment type="caution">
    <text evidence="9">The sequence shown here is derived from an EMBL/GenBank/DDBJ whole genome shotgun (WGS) entry which is preliminary data.</text>
</comment>
<reference evidence="9 10" key="1">
    <citation type="submission" date="2022-12" db="EMBL/GenBank/DDBJ databases">
        <title>Chromosome-level genome of Tegillarca granosa.</title>
        <authorList>
            <person name="Kim J."/>
        </authorList>
    </citation>
    <scope>NUCLEOTIDE SEQUENCE [LARGE SCALE GENOMIC DNA]</scope>
    <source>
        <strain evidence="9">Teg-2019</strain>
        <tissue evidence="9">Adductor muscle</tissue>
    </source>
</reference>
<evidence type="ECO:0000256" key="1">
    <source>
        <dbReference type="ARBA" id="ARBA00004245"/>
    </source>
</evidence>
<dbReference type="PANTHER" id="PTHR15012:SF32">
    <property type="entry name" value="PROTEIN SHROOM"/>
    <property type="match status" value="1"/>
</dbReference>
<feature type="compositionally biased region" description="Basic and acidic residues" evidence="6">
    <location>
        <begin position="2239"/>
        <end position="2249"/>
    </location>
</feature>
<dbReference type="InterPro" id="IPR014799">
    <property type="entry name" value="ASD2_dom"/>
</dbReference>
<feature type="compositionally biased region" description="Basic and acidic residues" evidence="6">
    <location>
        <begin position="1237"/>
        <end position="1246"/>
    </location>
</feature>
<feature type="compositionally biased region" description="Polar residues" evidence="6">
    <location>
        <begin position="401"/>
        <end position="420"/>
    </location>
</feature>
<evidence type="ECO:0000259" key="8">
    <source>
        <dbReference type="PROSITE" id="PS51307"/>
    </source>
</evidence>
<dbReference type="SUPFAM" id="SSF50156">
    <property type="entry name" value="PDZ domain-like"/>
    <property type="match status" value="1"/>
</dbReference>
<feature type="compositionally biased region" description="Polar residues" evidence="6">
    <location>
        <begin position="267"/>
        <end position="283"/>
    </location>
</feature>
<feature type="compositionally biased region" description="Polar residues" evidence="6">
    <location>
        <begin position="674"/>
        <end position="713"/>
    </location>
</feature>
<feature type="compositionally biased region" description="Polar residues" evidence="6">
    <location>
        <begin position="1548"/>
        <end position="1564"/>
    </location>
</feature>
<feature type="region of interest" description="Disordered" evidence="6">
    <location>
        <begin position="267"/>
        <end position="341"/>
    </location>
</feature>
<feature type="compositionally biased region" description="Low complexity" evidence="6">
    <location>
        <begin position="1344"/>
        <end position="1358"/>
    </location>
</feature>
<dbReference type="EMBL" id="JARBDR010000923">
    <property type="protein sequence ID" value="KAJ8297505.1"/>
    <property type="molecule type" value="Genomic_DNA"/>
</dbReference>
<evidence type="ECO:0000313" key="9">
    <source>
        <dbReference type="EMBL" id="KAJ8297505.1"/>
    </source>
</evidence>
<dbReference type="Proteomes" id="UP001217089">
    <property type="component" value="Unassembled WGS sequence"/>
</dbReference>
<feature type="domain" description="PDZ" evidence="7">
    <location>
        <begin position="44"/>
        <end position="125"/>
    </location>
</feature>
<evidence type="ECO:0000256" key="3">
    <source>
        <dbReference type="ARBA" id="ARBA00022490"/>
    </source>
</evidence>
<keyword evidence="5" id="KW-0175">Coiled coil</keyword>
<feature type="compositionally biased region" description="Polar residues" evidence="6">
    <location>
        <begin position="1992"/>
        <end position="2001"/>
    </location>
</feature>
<keyword evidence="10" id="KW-1185">Reference proteome</keyword>
<feature type="compositionally biased region" description="Low complexity" evidence="6">
    <location>
        <begin position="297"/>
        <end position="309"/>
    </location>
</feature>
<feature type="compositionally biased region" description="Basic and acidic residues" evidence="6">
    <location>
        <begin position="2099"/>
        <end position="2109"/>
    </location>
</feature>
<feature type="region of interest" description="Disordered" evidence="6">
    <location>
        <begin position="2228"/>
        <end position="2257"/>
    </location>
</feature>
<keyword evidence="4" id="KW-0206">Cytoskeleton</keyword>
<evidence type="ECO:0000256" key="6">
    <source>
        <dbReference type="SAM" id="MobiDB-lite"/>
    </source>
</evidence>